<dbReference type="InterPro" id="IPR016138">
    <property type="entry name" value="Ribosome_inactivat_prot_sub1"/>
</dbReference>
<dbReference type="PANTHER" id="PTHR33453:SF3">
    <property type="entry name" value="RRNA N-GLYCOSYLASE"/>
    <property type="match status" value="1"/>
</dbReference>
<dbReference type="PANTHER" id="PTHR33453">
    <property type="match status" value="1"/>
</dbReference>
<dbReference type="OrthoDB" id="666942at2759"/>
<dbReference type="SUPFAM" id="SSF56371">
    <property type="entry name" value="Ribosome inactivating proteins (RIP)"/>
    <property type="match status" value="1"/>
</dbReference>
<dbReference type="GO" id="GO:0030598">
    <property type="term" value="F:rRNA N-glycosylase activity"/>
    <property type="evidence" value="ECO:0007669"/>
    <property type="project" value="InterPro"/>
</dbReference>
<dbReference type="GO" id="GO:0017148">
    <property type="term" value="P:negative regulation of translation"/>
    <property type="evidence" value="ECO:0007669"/>
    <property type="project" value="InterPro"/>
</dbReference>
<keyword evidence="1" id="KW-0732">Signal</keyword>
<evidence type="ECO:0000256" key="1">
    <source>
        <dbReference type="SAM" id="SignalP"/>
    </source>
</evidence>
<organism evidence="2 3">
    <name type="scientific">Eragrostis curvula</name>
    <name type="common">weeping love grass</name>
    <dbReference type="NCBI Taxonomy" id="38414"/>
    <lineage>
        <taxon>Eukaryota</taxon>
        <taxon>Viridiplantae</taxon>
        <taxon>Streptophyta</taxon>
        <taxon>Embryophyta</taxon>
        <taxon>Tracheophyta</taxon>
        <taxon>Spermatophyta</taxon>
        <taxon>Magnoliopsida</taxon>
        <taxon>Liliopsida</taxon>
        <taxon>Poales</taxon>
        <taxon>Poaceae</taxon>
        <taxon>PACMAD clade</taxon>
        <taxon>Chloridoideae</taxon>
        <taxon>Eragrostideae</taxon>
        <taxon>Eragrostidinae</taxon>
        <taxon>Eragrostis</taxon>
    </lineage>
</organism>
<reference evidence="2 3" key="1">
    <citation type="journal article" date="2019" name="Sci. Rep.">
        <title>A high-quality genome of Eragrostis curvula grass provides insights into Poaceae evolution and supports new strategies to enhance forage quality.</title>
        <authorList>
            <person name="Carballo J."/>
            <person name="Santos B.A.C.M."/>
            <person name="Zappacosta D."/>
            <person name="Garbus I."/>
            <person name="Selva J.P."/>
            <person name="Gallo C.A."/>
            <person name="Diaz A."/>
            <person name="Albertini E."/>
            <person name="Caccamo M."/>
            <person name="Echenique V."/>
        </authorList>
    </citation>
    <scope>NUCLEOTIDE SEQUENCE [LARGE SCALE GENOMIC DNA]</scope>
    <source>
        <strain evidence="3">cv. Victoria</strain>
        <tissue evidence="2">Leaf</tissue>
    </source>
</reference>
<dbReference type="Gene3D" id="3.40.420.10">
    <property type="entry name" value="Ricin (A subunit), domain 1"/>
    <property type="match status" value="1"/>
</dbReference>
<evidence type="ECO:0000313" key="3">
    <source>
        <dbReference type="Proteomes" id="UP000324897"/>
    </source>
</evidence>
<gene>
    <name evidence="2" type="ORF">EJB05_39093</name>
</gene>
<proteinExistence type="predicted"/>
<dbReference type="AlphaFoldDB" id="A0A5J9TW84"/>
<feature type="non-terminal residue" evidence="2">
    <location>
        <position position="1"/>
    </location>
</feature>
<comment type="caution">
    <text evidence="2">The sequence shown here is derived from an EMBL/GenBank/DDBJ whole genome shotgun (WGS) entry which is preliminary data.</text>
</comment>
<dbReference type="Gramene" id="TVU15565">
    <property type="protein sequence ID" value="TVU15565"/>
    <property type="gene ID" value="EJB05_39093"/>
</dbReference>
<dbReference type="Pfam" id="PF00161">
    <property type="entry name" value="RIP"/>
    <property type="match status" value="1"/>
</dbReference>
<dbReference type="InterPro" id="IPR001574">
    <property type="entry name" value="Ribosome_inactivat_prot"/>
</dbReference>
<protein>
    <submittedName>
        <fullName evidence="2">Uncharacterized protein</fullName>
    </submittedName>
</protein>
<dbReference type="InterPro" id="IPR036041">
    <property type="entry name" value="Ribosome-inact_prot_sf"/>
</dbReference>
<feature type="signal peptide" evidence="1">
    <location>
        <begin position="1"/>
        <end position="24"/>
    </location>
</feature>
<accession>A0A5J9TW84</accession>
<keyword evidence="3" id="KW-1185">Reference proteome</keyword>
<dbReference type="Proteomes" id="UP000324897">
    <property type="component" value="Unassembled WGS sequence"/>
</dbReference>
<dbReference type="EMBL" id="RWGY01000031">
    <property type="protein sequence ID" value="TVU15565.1"/>
    <property type="molecule type" value="Genomic_DNA"/>
</dbReference>
<sequence length="255" mass="26864">MERSRSSSSSSSAALLLFLVVSLGASHHPAVAASASQSQRGDGAALTIVSLRGKDPGVAASLAVLTHDLSLAGFSNRTGHWHAFPGHEHVFPGGAATTLPFGGDSYRDLIGGLANLPGLSLGRAAAEESTRALSAHDDPSSTADSAALGRALTTLKVMTCEALRLRPVKETVSRAWDSGDLAARVAREHLPLIEHYDAICYEVLRARRSGQWDGPFTELLRERAGINGEEDALAVVDVLRDPTMEEVLMAHARSA</sequence>
<name>A0A5J9TW84_9POAL</name>
<evidence type="ECO:0000313" key="2">
    <source>
        <dbReference type="EMBL" id="TVU15565.1"/>
    </source>
</evidence>
<feature type="chain" id="PRO_5023940909" evidence="1">
    <location>
        <begin position="25"/>
        <end position="255"/>
    </location>
</feature>